<dbReference type="PROSITE" id="PS50961">
    <property type="entry name" value="HTH_LA"/>
    <property type="match status" value="1"/>
</dbReference>
<feature type="region of interest" description="Disordered" evidence="6">
    <location>
        <begin position="1"/>
        <end position="87"/>
    </location>
</feature>
<dbReference type="CDD" id="cd08033">
    <property type="entry name" value="LARP_6"/>
    <property type="match status" value="1"/>
</dbReference>
<feature type="region of interest" description="Disordered" evidence="6">
    <location>
        <begin position="324"/>
        <end position="401"/>
    </location>
</feature>
<evidence type="ECO:0000256" key="6">
    <source>
        <dbReference type="SAM" id="MobiDB-lite"/>
    </source>
</evidence>
<accession>A0A6I9R3D7</accession>
<evidence type="ECO:0000256" key="1">
    <source>
        <dbReference type="ARBA" id="ARBA00002339"/>
    </source>
</evidence>
<dbReference type="Proteomes" id="UP000504607">
    <property type="component" value="Chromosome 1"/>
</dbReference>
<feature type="compositionally biased region" description="Basic and acidic residues" evidence="6">
    <location>
        <begin position="391"/>
        <end position="401"/>
    </location>
</feature>
<feature type="domain" description="RRM" evidence="7">
    <location>
        <begin position="184"/>
        <end position="276"/>
    </location>
</feature>
<protein>
    <submittedName>
        <fullName evidence="10">La-related protein 6A</fullName>
    </submittedName>
</protein>
<dbReference type="InterPro" id="IPR006630">
    <property type="entry name" value="La_HTH"/>
</dbReference>
<keyword evidence="4" id="KW-0539">Nucleus</keyword>
<dbReference type="Gene3D" id="3.30.70.330">
    <property type="match status" value="1"/>
</dbReference>
<organism evidence="9 10">
    <name type="scientific">Elaeis guineensis var. tenera</name>
    <name type="common">Oil palm</name>
    <dbReference type="NCBI Taxonomy" id="51953"/>
    <lineage>
        <taxon>Eukaryota</taxon>
        <taxon>Viridiplantae</taxon>
        <taxon>Streptophyta</taxon>
        <taxon>Embryophyta</taxon>
        <taxon>Tracheophyta</taxon>
        <taxon>Spermatophyta</taxon>
        <taxon>Magnoliopsida</taxon>
        <taxon>Liliopsida</taxon>
        <taxon>Arecaceae</taxon>
        <taxon>Arecoideae</taxon>
        <taxon>Cocoseae</taxon>
        <taxon>Elaeidinae</taxon>
        <taxon>Elaeis</taxon>
    </lineage>
</organism>
<dbReference type="SMART" id="SM00715">
    <property type="entry name" value="LA"/>
    <property type="match status" value="1"/>
</dbReference>
<dbReference type="GeneID" id="105043794"/>
<dbReference type="InterPro" id="IPR035979">
    <property type="entry name" value="RBD_domain_sf"/>
</dbReference>
<dbReference type="RefSeq" id="XP_010919805.1">
    <property type="nucleotide sequence ID" value="XM_010921503.2"/>
</dbReference>
<dbReference type="Pfam" id="PF00076">
    <property type="entry name" value="RRM_1"/>
    <property type="match status" value="1"/>
</dbReference>
<dbReference type="PANTHER" id="PTHR22792:SF159">
    <property type="entry name" value="LA-RELATED PROTEIN 1B-RELATED"/>
    <property type="match status" value="1"/>
</dbReference>
<feature type="compositionally biased region" description="Pro residues" evidence="6">
    <location>
        <begin position="8"/>
        <end position="21"/>
    </location>
</feature>
<dbReference type="InterPro" id="IPR000504">
    <property type="entry name" value="RRM_dom"/>
</dbReference>
<dbReference type="GO" id="GO:0005634">
    <property type="term" value="C:nucleus"/>
    <property type="evidence" value="ECO:0007669"/>
    <property type="project" value="UniProtKB-SubCell"/>
</dbReference>
<dbReference type="GO" id="GO:1990904">
    <property type="term" value="C:ribonucleoprotein complex"/>
    <property type="evidence" value="ECO:0007669"/>
    <property type="project" value="InterPro"/>
</dbReference>
<dbReference type="Gene3D" id="1.10.10.10">
    <property type="entry name" value="Winged helix-like DNA-binding domain superfamily/Winged helix DNA-binding domain"/>
    <property type="match status" value="1"/>
</dbReference>
<feature type="compositionally biased region" description="Basic residues" evidence="6">
    <location>
        <begin position="331"/>
        <end position="345"/>
    </location>
</feature>
<dbReference type="PANTHER" id="PTHR22792">
    <property type="entry name" value="LUPUS LA PROTEIN-RELATED"/>
    <property type="match status" value="1"/>
</dbReference>
<dbReference type="SMART" id="SM00360">
    <property type="entry name" value="RRM"/>
    <property type="match status" value="1"/>
</dbReference>
<sequence>METEACPPTFPRPPSSPPPPRAAAVDPSSPADRDADVASPALTGDGGLLEAMESSTAGTLPDADIFSDAPEDQDPEEGTGVPSGPAVLTDELRDKIVRQVEYYFSDENLPTDKFLLKFVKRDKEGFVPIAIIASFRRMKKLVQDLSLIEAALRTSSQLVVSMDRKKVKRLHPLLVTEIKDTKPCTVLAENLPENYSKDIIQRLFGNIGNIVNITIHDPHSIEESATTRKAEIAISSKVYALVEYEKVEAAERAVATLNDEKNWRTGMRVELLLKRMEKYGLVQKGYKGTFSEKSNDIQTTEMTGDGKKMKSVNYHNEMAEKVEEQSAIVRGGRRSRYKNRGKGHSQRNDNGHGHGSIASGSSSEYMSKPVPGPRMPDGTRGFTMGRGRPVVSDHESTQHDA</sequence>
<dbReference type="AlphaFoldDB" id="A0A6I9R3D7"/>
<comment type="subcellular location">
    <subcellularLocation>
        <location evidence="2">Nucleus</location>
    </subcellularLocation>
</comment>
<keyword evidence="3 5" id="KW-0694">RNA-binding</keyword>
<dbReference type="SUPFAM" id="SSF46785">
    <property type="entry name" value="Winged helix' DNA-binding domain"/>
    <property type="match status" value="1"/>
</dbReference>
<evidence type="ECO:0000313" key="9">
    <source>
        <dbReference type="Proteomes" id="UP000504607"/>
    </source>
</evidence>
<comment type="function">
    <text evidence="1">Transcriptional regulator.</text>
</comment>
<reference evidence="10" key="1">
    <citation type="submission" date="2025-08" db="UniProtKB">
        <authorList>
            <consortium name="RefSeq"/>
        </authorList>
    </citation>
    <scope>IDENTIFICATION</scope>
</reference>
<name>A0A6I9R3D7_ELAGV</name>
<dbReference type="InterPro" id="IPR045180">
    <property type="entry name" value="La_dom_prot"/>
</dbReference>
<dbReference type="GO" id="GO:0003729">
    <property type="term" value="F:mRNA binding"/>
    <property type="evidence" value="ECO:0007669"/>
    <property type="project" value="TreeGrafter"/>
</dbReference>
<dbReference type="InParanoid" id="A0A6I9R3D7"/>
<dbReference type="FunFam" id="1.10.10.10:FF:000158">
    <property type="entry name" value="La ribonucleoprotein domain family member 7"/>
    <property type="match status" value="1"/>
</dbReference>
<feature type="domain" description="HTH La-type RNA-binding" evidence="8">
    <location>
        <begin position="86"/>
        <end position="177"/>
    </location>
</feature>
<dbReference type="InterPro" id="IPR036390">
    <property type="entry name" value="WH_DNA-bd_sf"/>
</dbReference>
<evidence type="ECO:0000256" key="3">
    <source>
        <dbReference type="ARBA" id="ARBA00022884"/>
    </source>
</evidence>
<evidence type="ECO:0000259" key="7">
    <source>
        <dbReference type="PROSITE" id="PS50102"/>
    </source>
</evidence>
<dbReference type="InterPro" id="IPR002344">
    <property type="entry name" value="Lupus_La"/>
</dbReference>
<proteinExistence type="predicted"/>
<dbReference type="InterPro" id="IPR012677">
    <property type="entry name" value="Nucleotide-bd_a/b_plait_sf"/>
</dbReference>
<dbReference type="OrthoDB" id="435402at2759"/>
<dbReference type="GO" id="GO:0006396">
    <property type="term" value="P:RNA processing"/>
    <property type="evidence" value="ECO:0007669"/>
    <property type="project" value="InterPro"/>
</dbReference>
<dbReference type="PROSITE" id="PS50102">
    <property type="entry name" value="RRM"/>
    <property type="match status" value="1"/>
</dbReference>
<dbReference type="InterPro" id="IPR036388">
    <property type="entry name" value="WH-like_DNA-bd_sf"/>
</dbReference>
<evidence type="ECO:0000256" key="4">
    <source>
        <dbReference type="ARBA" id="ARBA00023242"/>
    </source>
</evidence>
<evidence type="ECO:0000256" key="2">
    <source>
        <dbReference type="ARBA" id="ARBA00004123"/>
    </source>
</evidence>
<evidence type="ECO:0000256" key="5">
    <source>
        <dbReference type="PROSITE-ProRule" id="PRU00332"/>
    </source>
</evidence>
<evidence type="ECO:0000313" key="10">
    <source>
        <dbReference type="RefSeq" id="XP_010919805.1"/>
    </source>
</evidence>
<gene>
    <name evidence="10" type="primary">LOC105043794</name>
</gene>
<keyword evidence="9" id="KW-1185">Reference proteome</keyword>
<dbReference type="Pfam" id="PF05383">
    <property type="entry name" value="La"/>
    <property type="match status" value="1"/>
</dbReference>
<dbReference type="SUPFAM" id="SSF54928">
    <property type="entry name" value="RNA-binding domain, RBD"/>
    <property type="match status" value="1"/>
</dbReference>
<evidence type="ECO:0000259" key="8">
    <source>
        <dbReference type="PROSITE" id="PS50961"/>
    </source>
</evidence>
<dbReference type="PRINTS" id="PR00302">
    <property type="entry name" value="LUPUSLA"/>
</dbReference>
<dbReference type="KEGG" id="egu:105043794"/>